<dbReference type="Proteomes" id="UP000247772">
    <property type="component" value="Unassembled WGS sequence"/>
</dbReference>
<dbReference type="RefSeq" id="WP_181440031.1">
    <property type="nucleotide sequence ID" value="NZ_QJSQ01000047.1"/>
</dbReference>
<organism evidence="1 2">
    <name type="scientific">Paraburkholderia silvatlantica</name>
    <dbReference type="NCBI Taxonomy" id="321895"/>
    <lineage>
        <taxon>Bacteria</taxon>
        <taxon>Pseudomonadati</taxon>
        <taxon>Pseudomonadota</taxon>
        <taxon>Betaproteobacteria</taxon>
        <taxon>Burkholderiales</taxon>
        <taxon>Burkholderiaceae</taxon>
        <taxon>Paraburkholderia</taxon>
    </lineage>
</organism>
<name>A0A2V4SXS2_9BURK</name>
<reference evidence="1 2" key="1">
    <citation type="submission" date="2018-06" db="EMBL/GenBank/DDBJ databases">
        <title>Genomic Encyclopedia of Type Strains, Phase IV (KMG-V): Genome sequencing to study the core and pangenomes of soil and plant-associated prokaryotes.</title>
        <authorList>
            <person name="Whitman W."/>
        </authorList>
    </citation>
    <scope>NUCLEOTIDE SEQUENCE [LARGE SCALE GENOMIC DNA]</scope>
    <source>
        <strain evidence="1 2">SRCL-318</strain>
    </source>
</reference>
<evidence type="ECO:0008006" key="3">
    <source>
        <dbReference type="Google" id="ProtNLM"/>
    </source>
</evidence>
<sequence>MSKVYPLIIESVGEDDYIVMSRGHHDPHEFMRAVRANGYDWPLGMPSHRWVKSTPSRDGCRYNFVREGTRGAFPATYSHEARIDERIKTRTCRTCGETKPLNMFVINKNGRDGFDNECKVCANARSREFAKRRPENILKNRAKMKALNAASSAEYANRHPERILANKALARAIQTGELKRHPCWVCGDAKVEGHHADYSRPLDVVWLCRLHHRQAHALVRELENKSANQ</sequence>
<comment type="caution">
    <text evidence="1">The sequence shown here is derived from an EMBL/GenBank/DDBJ whole genome shotgun (WGS) entry which is preliminary data.</text>
</comment>
<accession>A0A2V4SXS2</accession>
<gene>
    <name evidence="1" type="ORF">C7410_14743</name>
</gene>
<evidence type="ECO:0000313" key="2">
    <source>
        <dbReference type="Proteomes" id="UP000247772"/>
    </source>
</evidence>
<dbReference type="AlphaFoldDB" id="A0A2V4SXS2"/>
<evidence type="ECO:0000313" key="1">
    <source>
        <dbReference type="EMBL" id="PYE13388.1"/>
    </source>
</evidence>
<protein>
    <recommendedName>
        <fullName evidence="3">HNH endonuclease</fullName>
    </recommendedName>
</protein>
<proteinExistence type="predicted"/>
<dbReference type="EMBL" id="QJSQ01000047">
    <property type="protein sequence ID" value="PYE13388.1"/>
    <property type="molecule type" value="Genomic_DNA"/>
</dbReference>